<proteinExistence type="predicted"/>
<accession>A0A382NFB4</accession>
<feature type="non-terminal residue" evidence="1">
    <location>
        <position position="364"/>
    </location>
</feature>
<dbReference type="AlphaFoldDB" id="A0A382NFB4"/>
<sequence>MKYLTLTLSLAWSLNAQLQRPPVPLKLAGPQVIRRIIPPPATSIPVRPVAFNNSTVKGEHVQLLNGDVFRGEFKGFNEKGELLWAHPAIEPEMRINPAQLAKLNLGSSGIERKSHNGLVRLINGDKFIGEVHSLNKDKLVLNTWYGKKITLNRDSVQTLIPGQTRTDALYSGPTTNDLKDWKFSGTGTYKWTFRDGGFQSNGSSANVGRMFSEIPKSTKVEFDYQWSSGLPSIYVSVLTDNLASYSSGNCYSIRISSTSMYVYRYSKVDGRLSSSRLTPSSVVHRFNRALLKSHIAVCVNPSKKTIAILVDGRMAGSFRDNSGRPVDLLGKGIAFHSRSSIPSRISNISISKWDGALPNTSTNA</sequence>
<reference evidence="1" key="1">
    <citation type="submission" date="2018-05" db="EMBL/GenBank/DDBJ databases">
        <authorList>
            <person name="Lanie J.A."/>
            <person name="Ng W.-L."/>
            <person name="Kazmierczak K.M."/>
            <person name="Andrzejewski T.M."/>
            <person name="Davidsen T.M."/>
            <person name="Wayne K.J."/>
            <person name="Tettelin H."/>
            <person name="Glass J.I."/>
            <person name="Rusch D."/>
            <person name="Podicherti R."/>
            <person name="Tsui H.-C.T."/>
            <person name="Winkler M.E."/>
        </authorList>
    </citation>
    <scope>NUCLEOTIDE SEQUENCE</scope>
</reference>
<protein>
    <submittedName>
        <fullName evidence="1">Uncharacterized protein</fullName>
    </submittedName>
</protein>
<name>A0A382NFB4_9ZZZZ</name>
<evidence type="ECO:0000313" key="1">
    <source>
        <dbReference type="EMBL" id="SVC58392.1"/>
    </source>
</evidence>
<dbReference type="EMBL" id="UINC01099261">
    <property type="protein sequence ID" value="SVC58392.1"/>
    <property type="molecule type" value="Genomic_DNA"/>
</dbReference>
<organism evidence="1">
    <name type="scientific">marine metagenome</name>
    <dbReference type="NCBI Taxonomy" id="408172"/>
    <lineage>
        <taxon>unclassified sequences</taxon>
        <taxon>metagenomes</taxon>
        <taxon>ecological metagenomes</taxon>
    </lineage>
</organism>
<gene>
    <name evidence="1" type="ORF">METZ01_LOCUS311246</name>
</gene>